<organism evidence="5 6">
    <name type="scientific">Devosia pacifica</name>
    <dbReference type="NCBI Taxonomy" id="1335967"/>
    <lineage>
        <taxon>Bacteria</taxon>
        <taxon>Pseudomonadati</taxon>
        <taxon>Pseudomonadota</taxon>
        <taxon>Alphaproteobacteria</taxon>
        <taxon>Hyphomicrobiales</taxon>
        <taxon>Devosiaceae</taxon>
        <taxon>Devosia</taxon>
    </lineage>
</organism>
<proteinExistence type="predicted"/>
<sequence>MSALPAELENALRTLADSANRRVLADASAGLSQGYRENIASSSTVTSATDALAYAMSRMPATFAAARYVLEEIAELLPDFQPATVLDAASGPGTASWAALDSWPGIEEVLALDHNPHFLEAGRLLSLDGPEALRSARRLAGDLRDPGRLPDGQRDLTILSYGLTELSAADVLPLVEALWQRTSGVLVLVEPGRPHDYRRLMQARDHLLQLGAALIAPCPHARECPLREPDWCHFSVRLPRSRDHRLLKSGTLGFEDEKFSYIAVARPEHEPAREWQRIIKPVERTKFSTRLSLCCRDGKEHNLEILKRDKPRFRQVSRLEWGDRAPVTPEG</sequence>
<comment type="caution">
    <text evidence="5">The sequence shown here is derived from an EMBL/GenBank/DDBJ whole genome shotgun (WGS) entry which is preliminary data.</text>
</comment>
<evidence type="ECO:0000313" key="5">
    <source>
        <dbReference type="EMBL" id="GHA10459.1"/>
    </source>
</evidence>
<dbReference type="GO" id="GO:0006412">
    <property type="term" value="P:translation"/>
    <property type="evidence" value="ECO:0007669"/>
    <property type="project" value="InterPro"/>
</dbReference>
<dbReference type="GO" id="GO:0051536">
    <property type="term" value="F:iron-sulfur cluster binding"/>
    <property type="evidence" value="ECO:0007669"/>
    <property type="project" value="UniProtKB-KW"/>
</dbReference>
<keyword evidence="3" id="KW-0408">Iron</keyword>
<dbReference type="SUPFAM" id="SSF53335">
    <property type="entry name" value="S-adenosyl-L-methionine-dependent methyltransferases"/>
    <property type="match status" value="1"/>
</dbReference>
<protein>
    <submittedName>
        <fullName evidence="5">Uncharacterized protein</fullName>
    </submittedName>
</protein>
<keyword evidence="1" id="KW-0479">Metal-binding</keyword>
<dbReference type="PANTHER" id="PTHR13184:SF5">
    <property type="entry name" value="METHYLTRANSFERASE-LIKE PROTEIN 17, MITOCHONDRIAL"/>
    <property type="match status" value="1"/>
</dbReference>
<dbReference type="GO" id="GO:0003735">
    <property type="term" value="F:structural constituent of ribosome"/>
    <property type="evidence" value="ECO:0007669"/>
    <property type="project" value="TreeGrafter"/>
</dbReference>
<dbReference type="Gene3D" id="3.40.50.150">
    <property type="entry name" value="Vaccinia Virus protein VP39"/>
    <property type="match status" value="1"/>
</dbReference>
<dbReference type="GO" id="GO:0046872">
    <property type="term" value="F:metal ion binding"/>
    <property type="evidence" value="ECO:0007669"/>
    <property type="project" value="UniProtKB-KW"/>
</dbReference>
<keyword evidence="2" id="KW-0809">Transit peptide</keyword>
<evidence type="ECO:0000256" key="4">
    <source>
        <dbReference type="ARBA" id="ARBA00023014"/>
    </source>
</evidence>
<keyword evidence="4" id="KW-0411">Iron-sulfur</keyword>
<dbReference type="InterPro" id="IPR029063">
    <property type="entry name" value="SAM-dependent_MTases_sf"/>
</dbReference>
<name>A0A918RU19_9HYPH</name>
<evidence type="ECO:0000256" key="3">
    <source>
        <dbReference type="ARBA" id="ARBA00023004"/>
    </source>
</evidence>
<evidence type="ECO:0000313" key="6">
    <source>
        <dbReference type="Proteomes" id="UP000646579"/>
    </source>
</evidence>
<accession>A0A918RU19</accession>
<gene>
    <name evidence="5" type="ORF">GCM10007989_00770</name>
</gene>
<dbReference type="AlphaFoldDB" id="A0A918RU19"/>
<dbReference type="GO" id="GO:0008168">
    <property type="term" value="F:methyltransferase activity"/>
    <property type="evidence" value="ECO:0007669"/>
    <property type="project" value="InterPro"/>
</dbReference>
<reference evidence="5" key="1">
    <citation type="journal article" date="2014" name="Int. J. Syst. Evol. Microbiol.">
        <title>Complete genome sequence of Corynebacterium casei LMG S-19264T (=DSM 44701T), isolated from a smear-ripened cheese.</title>
        <authorList>
            <consortium name="US DOE Joint Genome Institute (JGI-PGF)"/>
            <person name="Walter F."/>
            <person name="Albersmeier A."/>
            <person name="Kalinowski J."/>
            <person name="Ruckert C."/>
        </authorList>
    </citation>
    <scope>NUCLEOTIDE SEQUENCE</scope>
    <source>
        <strain evidence="5">KCTC 32437</strain>
    </source>
</reference>
<dbReference type="InterPro" id="IPR015324">
    <property type="entry name" value="Ribosomal_Rsm22-like"/>
</dbReference>
<keyword evidence="6" id="KW-1185">Reference proteome</keyword>
<dbReference type="EMBL" id="BMZE01000001">
    <property type="protein sequence ID" value="GHA10459.1"/>
    <property type="molecule type" value="Genomic_DNA"/>
</dbReference>
<evidence type="ECO:0000256" key="2">
    <source>
        <dbReference type="ARBA" id="ARBA00022946"/>
    </source>
</evidence>
<dbReference type="GO" id="GO:0015935">
    <property type="term" value="C:small ribosomal subunit"/>
    <property type="evidence" value="ECO:0007669"/>
    <property type="project" value="TreeGrafter"/>
</dbReference>
<evidence type="ECO:0000256" key="1">
    <source>
        <dbReference type="ARBA" id="ARBA00022723"/>
    </source>
</evidence>
<dbReference type="Pfam" id="PF09243">
    <property type="entry name" value="Rsm22"/>
    <property type="match status" value="1"/>
</dbReference>
<dbReference type="Proteomes" id="UP000646579">
    <property type="component" value="Unassembled WGS sequence"/>
</dbReference>
<dbReference type="RefSeq" id="WP_189422377.1">
    <property type="nucleotide sequence ID" value="NZ_BMZE01000001.1"/>
</dbReference>
<dbReference type="InterPro" id="IPR052571">
    <property type="entry name" value="Mt_RNA_Methyltransferase"/>
</dbReference>
<reference evidence="5" key="2">
    <citation type="submission" date="2020-09" db="EMBL/GenBank/DDBJ databases">
        <authorList>
            <person name="Sun Q."/>
            <person name="Kim S."/>
        </authorList>
    </citation>
    <scope>NUCLEOTIDE SEQUENCE</scope>
    <source>
        <strain evidence="5">KCTC 32437</strain>
    </source>
</reference>
<dbReference type="PANTHER" id="PTHR13184">
    <property type="entry name" value="37S RIBOSOMAL PROTEIN S22"/>
    <property type="match status" value="1"/>
</dbReference>